<comment type="caution">
    <text evidence="2">The sequence shown here is derived from an EMBL/GenBank/DDBJ whole genome shotgun (WGS) entry which is preliminary data.</text>
</comment>
<evidence type="ECO:0000313" key="2">
    <source>
        <dbReference type="EMBL" id="MDB8742777.1"/>
    </source>
</evidence>
<organism evidence="2 3">
    <name type="scientific">Ruminococcus bicirculans</name>
    <name type="common">ex Wegman et al. 2014</name>
    <dbReference type="NCBI Taxonomy" id="1160721"/>
    <lineage>
        <taxon>Bacteria</taxon>
        <taxon>Bacillati</taxon>
        <taxon>Bacillota</taxon>
        <taxon>Clostridia</taxon>
        <taxon>Eubacteriales</taxon>
        <taxon>Oscillospiraceae</taxon>
        <taxon>Ruminococcus</taxon>
    </lineage>
</organism>
<gene>
    <name evidence="2" type="ORF">PNV70_11965</name>
</gene>
<feature type="region of interest" description="Disordered" evidence="1">
    <location>
        <begin position="1"/>
        <end position="28"/>
    </location>
</feature>
<evidence type="ECO:0000256" key="1">
    <source>
        <dbReference type="SAM" id="MobiDB-lite"/>
    </source>
</evidence>
<dbReference type="RefSeq" id="WP_195551981.1">
    <property type="nucleotide sequence ID" value="NZ_JADMNX010000009.1"/>
</dbReference>
<proteinExistence type="predicted"/>
<reference evidence="2" key="1">
    <citation type="submission" date="2023-01" db="EMBL/GenBank/DDBJ databases">
        <title>Human gut microbiome strain richness.</title>
        <authorList>
            <person name="Chen-Liaw A."/>
        </authorList>
    </citation>
    <scope>NUCLEOTIDE SEQUENCE</scope>
    <source>
        <strain evidence="2">D59st1_B8_D59t2_181005</strain>
    </source>
</reference>
<evidence type="ECO:0000313" key="3">
    <source>
        <dbReference type="Proteomes" id="UP001211421"/>
    </source>
</evidence>
<name>A0AAW6E7A4_9FIRM</name>
<protein>
    <submittedName>
        <fullName evidence="2">Uncharacterized protein</fullName>
    </submittedName>
</protein>
<dbReference type="Proteomes" id="UP001211421">
    <property type="component" value="Unassembled WGS sequence"/>
</dbReference>
<sequence>MAIKKGVSAKTHTQKQLDDYANQHNPNNKAFQARIANEKKTKKSTRKQEAKRQAALFDELGLNADLDWMCYSNPYDFD</sequence>
<dbReference type="EMBL" id="JAQMLS010000009">
    <property type="protein sequence ID" value="MDB8742777.1"/>
    <property type="molecule type" value="Genomic_DNA"/>
</dbReference>
<dbReference type="AlphaFoldDB" id="A0AAW6E7A4"/>
<accession>A0AAW6E7A4</accession>